<dbReference type="PANTHER" id="PTHR46206">
    <property type="entry name" value="CYTOCHROME P450"/>
    <property type="match status" value="1"/>
</dbReference>
<dbReference type="CDD" id="cd11041">
    <property type="entry name" value="CYP503A1-like"/>
    <property type="match status" value="1"/>
</dbReference>
<dbReference type="PROSITE" id="PS00086">
    <property type="entry name" value="CYTOCHROME_P450"/>
    <property type="match status" value="1"/>
</dbReference>
<evidence type="ECO:0000256" key="5">
    <source>
        <dbReference type="ARBA" id="ARBA00023002"/>
    </source>
</evidence>
<name>A0AAN6RJU8_9PLEO</name>
<reference evidence="10 11" key="1">
    <citation type="submission" date="2021-02" db="EMBL/GenBank/DDBJ databases">
        <title>Genome assembly of Pseudopithomyces chartarum.</title>
        <authorList>
            <person name="Jauregui R."/>
            <person name="Singh J."/>
            <person name="Voisey C."/>
        </authorList>
    </citation>
    <scope>NUCLEOTIDE SEQUENCE [LARGE SCALE GENOMIC DNA]</scope>
    <source>
        <strain evidence="10 11">AGR01</strain>
    </source>
</reference>
<evidence type="ECO:0000313" key="11">
    <source>
        <dbReference type="Proteomes" id="UP001280581"/>
    </source>
</evidence>
<protein>
    <recommendedName>
        <fullName evidence="12">Cytochrome P450</fullName>
    </recommendedName>
</protein>
<dbReference type="InterPro" id="IPR017972">
    <property type="entry name" value="Cyt_P450_CS"/>
</dbReference>
<dbReference type="PANTHER" id="PTHR46206:SF6">
    <property type="entry name" value="CYTOCHROME P450 MONOOXYGENASE AN1598-RELATED"/>
    <property type="match status" value="1"/>
</dbReference>
<evidence type="ECO:0000256" key="3">
    <source>
        <dbReference type="ARBA" id="ARBA00010617"/>
    </source>
</evidence>
<comment type="similarity">
    <text evidence="3 9">Belongs to the cytochrome P450 family.</text>
</comment>
<evidence type="ECO:0000313" key="10">
    <source>
        <dbReference type="EMBL" id="KAK3214357.1"/>
    </source>
</evidence>
<keyword evidence="6 8" id="KW-0408">Iron</keyword>
<sequence>MVVLPPKHITELSSLSLDTASGIKALEADLLGKWTGLDIIIHSRLHHQLVQRKLTPNLSLVIPALESEVAASLDTCFPQSYEWTSFKPYYTLLEVSARVSSRILVGYPIRQNPEWIDISKNFTENSYLLPSVWRTKGYIKKAQQLLGPAFAKRLSDLDSGTYEPSSGEYDGFTWLAELAEGADRDPTRLAHYEILLALASIHTTLLREVNVLYDIMAEPQYFDRLRAEINEEVARGWQKSSYQNLNKLDSVLQESQRMSPPQSIGLRRIMQKDYTLADGTLLPKGSYVCVASYAIENDPSRIRNPEEFDGLRNYKKREARPGTNRHLFTIAEPSVLGFGNGKTACPGRFFASLALKAVFAKMLSEYEFAYKDGKTEKPKNLFVHEFVFPNRSNEILVRKRRECNSPF</sequence>
<keyword evidence="7 9" id="KW-0503">Monooxygenase</keyword>
<dbReference type="PRINTS" id="PR00465">
    <property type="entry name" value="EP450IV"/>
</dbReference>
<dbReference type="GO" id="GO:0016705">
    <property type="term" value="F:oxidoreductase activity, acting on paired donors, with incorporation or reduction of molecular oxygen"/>
    <property type="evidence" value="ECO:0007669"/>
    <property type="project" value="InterPro"/>
</dbReference>
<dbReference type="GO" id="GO:0020037">
    <property type="term" value="F:heme binding"/>
    <property type="evidence" value="ECO:0007669"/>
    <property type="project" value="InterPro"/>
</dbReference>
<comment type="caution">
    <text evidence="10">The sequence shown here is derived from an EMBL/GenBank/DDBJ whole genome shotgun (WGS) entry which is preliminary data.</text>
</comment>
<dbReference type="SUPFAM" id="SSF48264">
    <property type="entry name" value="Cytochrome P450"/>
    <property type="match status" value="1"/>
</dbReference>
<keyword evidence="4 8" id="KW-0479">Metal-binding</keyword>
<evidence type="ECO:0000256" key="1">
    <source>
        <dbReference type="ARBA" id="ARBA00001971"/>
    </source>
</evidence>
<evidence type="ECO:0008006" key="12">
    <source>
        <dbReference type="Google" id="ProtNLM"/>
    </source>
</evidence>
<evidence type="ECO:0000256" key="9">
    <source>
        <dbReference type="RuleBase" id="RU000461"/>
    </source>
</evidence>
<dbReference type="EMBL" id="WVTA01000004">
    <property type="protein sequence ID" value="KAK3214357.1"/>
    <property type="molecule type" value="Genomic_DNA"/>
</dbReference>
<evidence type="ECO:0000256" key="7">
    <source>
        <dbReference type="ARBA" id="ARBA00023033"/>
    </source>
</evidence>
<keyword evidence="5 9" id="KW-0560">Oxidoreductase</keyword>
<dbReference type="GO" id="GO:0004497">
    <property type="term" value="F:monooxygenase activity"/>
    <property type="evidence" value="ECO:0007669"/>
    <property type="project" value="UniProtKB-KW"/>
</dbReference>
<dbReference type="GO" id="GO:0005506">
    <property type="term" value="F:iron ion binding"/>
    <property type="evidence" value="ECO:0007669"/>
    <property type="project" value="InterPro"/>
</dbReference>
<evidence type="ECO:0000256" key="4">
    <source>
        <dbReference type="ARBA" id="ARBA00022723"/>
    </source>
</evidence>
<dbReference type="Pfam" id="PF00067">
    <property type="entry name" value="p450"/>
    <property type="match status" value="1"/>
</dbReference>
<dbReference type="InterPro" id="IPR001128">
    <property type="entry name" value="Cyt_P450"/>
</dbReference>
<dbReference type="AlphaFoldDB" id="A0AAN6RJU8"/>
<feature type="binding site" description="axial binding residue" evidence="8">
    <location>
        <position position="345"/>
    </location>
    <ligand>
        <name>heme</name>
        <dbReference type="ChEBI" id="CHEBI:30413"/>
    </ligand>
    <ligandPart>
        <name>Fe</name>
        <dbReference type="ChEBI" id="CHEBI:18248"/>
    </ligandPart>
</feature>
<dbReference type="InterPro" id="IPR002403">
    <property type="entry name" value="Cyt_P450_E_grp-IV"/>
</dbReference>
<comment type="pathway">
    <text evidence="2">Mycotoxin biosynthesis.</text>
</comment>
<keyword evidence="8 9" id="KW-0349">Heme</keyword>
<organism evidence="10 11">
    <name type="scientific">Pseudopithomyces chartarum</name>
    <dbReference type="NCBI Taxonomy" id="1892770"/>
    <lineage>
        <taxon>Eukaryota</taxon>
        <taxon>Fungi</taxon>
        <taxon>Dikarya</taxon>
        <taxon>Ascomycota</taxon>
        <taxon>Pezizomycotina</taxon>
        <taxon>Dothideomycetes</taxon>
        <taxon>Pleosporomycetidae</taxon>
        <taxon>Pleosporales</taxon>
        <taxon>Massarineae</taxon>
        <taxon>Didymosphaeriaceae</taxon>
        <taxon>Pseudopithomyces</taxon>
    </lineage>
</organism>
<evidence type="ECO:0000256" key="6">
    <source>
        <dbReference type="ARBA" id="ARBA00023004"/>
    </source>
</evidence>
<comment type="cofactor">
    <cofactor evidence="1 8">
        <name>heme</name>
        <dbReference type="ChEBI" id="CHEBI:30413"/>
    </cofactor>
</comment>
<dbReference type="InterPro" id="IPR036396">
    <property type="entry name" value="Cyt_P450_sf"/>
</dbReference>
<gene>
    <name evidence="10" type="ORF">GRF29_28g2926444</name>
</gene>
<accession>A0AAN6RJU8</accession>
<evidence type="ECO:0000256" key="8">
    <source>
        <dbReference type="PIRSR" id="PIRSR602403-1"/>
    </source>
</evidence>
<proteinExistence type="inferred from homology"/>
<evidence type="ECO:0000256" key="2">
    <source>
        <dbReference type="ARBA" id="ARBA00004685"/>
    </source>
</evidence>
<keyword evidence="11" id="KW-1185">Reference proteome</keyword>
<dbReference type="Proteomes" id="UP001280581">
    <property type="component" value="Unassembled WGS sequence"/>
</dbReference>
<dbReference type="Gene3D" id="1.10.630.10">
    <property type="entry name" value="Cytochrome P450"/>
    <property type="match status" value="1"/>
</dbReference>